<dbReference type="InterPro" id="IPR038185">
    <property type="entry name" value="MyTH4_dom_sf"/>
</dbReference>
<dbReference type="Proteomes" id="UP000278143">
    <property type="component" value="Unassembled WGS sequence"/>
</dbReference>
<accession>A0A4P9Z1Y5</accession>
<proteinExistence type="predicted"/>
<dbReference type="PROSITE" id="PS51016">
    <property type="entry name" value="MYTH4"/>
    <property type="match status" value="1"/>
</dbReference>
<evidence type="ECO:0000313" key="3">
    <source>
        <dbReference type="EMBL" id="RKP26474.1"/>
    </source>
</evidence>
<dbReference type="SUPFAM" id="SSF48350">
    <property type="entry name" value="GTPase activation domain, GAP"/>
    <property type="match status" value="1"/>
</dbReference>
<dbReference type="OrthoDB" id="437889at2759"/>
<reference evidence="4" key="1">
    <citation type="journal article" date="2018" name="Nat. Microbiol.">
        <title>Leveraging single-cell genomics to expand the fungal tree of life.</title>
        <authorList>
            <person name="Ahrendt S.R."/>
            <person name="Quandt C.A."/>
            <person name="Ciobanu D."/>
            <person name="Clum A."/>
            <person name="Salamov A."/>
            <person name="Andreopoulos B."/>
            <person name="Cheng J.F."/>
            <person name="Woyke T."/>
            <person name="Pelin A."/>
            <person name="Henrissat B."/>
            <person name="Reynolds N.K."/>
            <person name="Benny G.L."/>
            <person name="Smith M.E."/>
            <person name="James T.Y."/>
            <person name="Grigoriev I.V."/>
        </authorList>
    </citation>
    <scope>NUCLEOTIDE SEQUENCE [LARGE SCALE GENOMIC DNA]</scope>
    <source>
        <strain evidence="4">Benny S71-1</strain>
    </source>
</reference>
<dbReference type="FunFam" id="1.10.555.10:FF:000045">
    <property type="entry name" value="RhoGAP domain containing protein"/>
    <property type="match status" value="1"/>
</dbReference>
<dbReference type="Pfam" id="PF00784">
    <property type="entry name" value="MyTH4"/>
    <property type="match status" value="1"/>
</dbReference>
<feature type="domain" description="Rho-GAP" evidence="1">
    <location>
        <begin position="199"/>
        <end position="388"/>
    </location>
</feature>
<dbReference type="GO" id="GO:0005737">
    <property type="term" value="C:cytoplasm"/>
    <property type="evidence" value="ECO:0007669"/>
    <property type="project" value="TreeGrafter"/>
</dbReference>
<dbReference type="PANTHER" id="PTHR45876">
    <property type="entry name" value="FI04035P"/>
    <property type="match status" value="1"/>
</dbReference>
<dbReference type="GO" id="GO:0005096">
    <property type="term" value="F:GTPase activator activity"/>
    <property type="evidence" value="ECO:0007669"/>
    <property type="project" value="TreeGrafter"/>
</dbReference>
<dbReference type="InterPro" id="IPR000857">
    <property type="entry name" value="MyTH4_dom"/>
</dbReference>
<dbReference type="PROSITE" id="PS50238">
    <property type="entry name" value="RHOGAP"/>
    <property type="match status" value="1"/>
</dbReference>
<dbReference type="SMART" id="SM00139">
    <property type="entry name" value="MyTH4"/>
    <property type="match status" value="1"/>
</dbReference>
<evidence type="ECO:0000259" key="1">
    <source>
        <dbReference type="PROSITE" id="PS50238"/>
    </source>
</evidence>
<dbReference type="EMBL" id="KZ989415">
    <property type="protein sequence ID" value="RKP26474.1"/>
    <property type="molecule type" value="Genomic_DNA"/>
</dbReference>
<protein>
    <submittedName>
        <fullName evidence="3">Rho GTPase activation protein</fullName>
    </submittedName>
</protein>
<dbReference type="Gene3D" id="1.10.555.10">
    <property type="entry name" value="Rho GTPase activation protein"/>
    <property type="match status" value="1"/>
</dbReference>
<dbReference type="GO" id="GO:0005856">
    <property type="term" value="C:cytoskeleton"/>
    <property type="evidence" value="ECO:0007669"/>
    <property type="project" value="InterPro"/>
</dbReference>
<organism evidence="3 4">
    <name type="scientific">Syncephalis pseudoplumigaleata</name>
    <dbReference type="NCBI Taxonomy" id="1712513"/>
    <lineage>
        <taxon>Eukaryota</taxon>
        <taxon>Fungi</taxon>
        <taxon>Fungi incertae sedis</taxon>
        <taxon>Zoopagomycota</taxon>
        <taxon>Zoopagomycotina</taxon>
        <taxon>Zoopagomycetes</taxon>
        <taxon>Zoopagales</taxon>
        <taxon>Piptocephalidaceae</taxon>
        <taxon>Syncephalis</taxon>
    </lineage>
</organism>
<gene>
    <name evidence="3" type="ORF">SYNPS1DRAFT_14139</name>
</gene>
<dbReference type="Pfam" id="PF00620">
    <property type="entry name" value="RhoGAP"/>
    <property type="match status" value="1"/>
</dbReference>
<dbReference type="GO" id="GO:0007165">
    <property type="term" value="P:signal transduction"/>
    <property type="evidence" value="ECO:0007669"/>
    <property type="project" value="InterPro"/>
</dbReference>
<evidence type="ECO:0000259" key="2">
    <source>
        <dbReference type="PROSITE" id="PS51016"/>
    </source>
</evidence>
<keyword evidence="4" id="KW-1185">Reference proteome</keyword>
<dbReference type="Gene3D" id="1.25.40.530">
    <property type="entry name" value="MyTH4 domain"/>
    <property type="match status" value="1"/>
</dbReference>
<feature type="domain" description="MyTH4" evidence="2">
    <location>
        <begin position="41"/>
        <end position="188"/>
    </location>
</feature>
<dbReference type="PANTHER" id="PTHR45876:SF8">
    <property type="entry name" value="FI04035P"/>
    <property type="match status" value="1"/>
</dbReference>
<dbReference type="SMART" id="SM00324">
    <property type="entry name" value="RhoGAP"/>
    <property type="match status" value="1"/>
</dbReference>
<dbReference type="AlphaFoldDB" id="A0A4P9Z1Y5"/>
<sequence>MDLRDDPTIPLQIDGFAKKHFATHKKGLLRRKVPVEKMLQWSKESLKLPLLALDKNAHRDALKIFKIIQRIMGDRPRVRGSTAVEDIQWVLERGLQQPELRDEIYVQLCKQVTANPSRQGWELLSVVCVTFPSSKNFEDYLKCFIQQHFNEPDSIDVMATHCYKKLLRIINTGPKGKAPTFGEIEHAKAAAFNPTVFGESLDVIMEMQAKDFPGLPIPRILAFLAEGILDLNGQQSEGIFRVPGDADFVTNLKLRIEKDNYDLAGITDPNVPASLLKFWLRDLADPLIPGDFYRECISTSEDAASALAIIDRLPTVNRQVAEYIIGFLQVFARPECSQRTKMTIDNLAMVFAPNFLRCPTSSLTQIFENTRHEQAFVKTLILHMKCSPIGKQSTT</sequence>
<dbReference type="InterPro" id="IPR008936">
    <property type="entry name" value="Rho_GTPase_activation_prot"/>
</dbReference>
<evidence type="ECO:0000313" key="4">
    <source>
        <dbReference type="Proteomes" id="UP000278143"/>
    </source>
</evidence>
<dbReference type="InterPro" id="IPR000198">
    <property type="entry name" value="RhoGAP_dom"/>
</dbReference>
<name>A0A4P9Z1Y5_9FUNG</name>